<dbReference type="Proteomes" id="UP000663840">
    <property type="component" value="Unassembled WGS sequence"/>
</dbReference>
<sequence length="563" mass="63970">MADAVHNGQVDGKLVYTYRPITGASRFNVGSCSYKHYRFMKCSTFIKQGLIDLYEYRELPVAGYVIISYVWNGLAPLTGDNQITFEVLGDENRSKGAQPISVELLKSACQAAVQKQIDLLWLDQLCIKQSDNIDKAWQMENMHDIYKNSNFCIVFPGGLRRFSNLSEETQWIDRGWTLQEAIAPPNVQVMFQWTEGSCDAAPDQWLTRRTRINAIMDQQCAIAPLSLLLDGTLNKGIKYWPDREEIAEKECRQPVNIFGRAPDEIAPADYPRILPNVAALAIIAQKTVQPGTDSYYHTIWKSTLMRTTKYRCDVIFSVMGLFNVSLSPSHFTDENGRLDRNDCIRPAMELTKKIIEGGGRATWLGISPLCPPCPQLTSFPLFPRYSPAERALIVDFPKNRWVRASRLMINEYVNPSFKFPFPAGAITKQGDMLLYVKCLSVAKVVSCPQGEGACCVEDTNGAIWCQQDTGGSPVAYAAILCAFKTYSPFNFKAVGFEGLRGFILVKNRTYARSWYLESYFAFNDEFLDRWFKQARYMPLHVGAHDPDRELHNYVEDRITRLRL</sequence>
<dbReference type="Pfam" id="PF06985">
    <property type="entry name" value="HET"/>
    <property type="match status" value="1"/>
</dbReference>
<evidence type="ECO:0000313" key="3">
    <source>
        <dbReference type="Proteomes" id="UP000663840"/>
    </source>
</evidence>
<dbReference type="InterPro" id="IPR010730">
    <property type="entry name" value="HET"/>
</dbReference>
<gene>
    <name evidence="2" type="ORF">RDB_LOCUS34933</name>
</gene>
<dbReference type="PANTHER" id="PTHR33112">
    <property type="entry name" value="DOMAIN PROTEIN, PUTATIVE-RELATED"/>
    <property type="match status" value="1"/>
</dbReference>
<name>A0A8H2WMH7_9AGAM</name>
<feature type="domain" description="Heterokaryon incompatibility" evidence="1">
    <location>
        <begin position="64"/>
        <end position="155"/>
    </location>
</feature>
<protein>
    <recommendedName>
        <fullName evidence="1">Heterokaryon incompatibility domain-containing protein</fullName>
    </recommendedName>
</protein>
<organism evidence="2 3">
    <name type="scientific">Rhizoctonia solani</name>
    <dbReference type="NCBI Taxonomy" id="456999"/>
    <lineage>
        <taxon>Eukaryota</taxon>
        <taxon>Fungi</taxon>
        <taxon>Dikarya</taxon>
        <taxon>Basidiomycota</taxon>
        <taxon>Agaricomycotina</taxon>
        <taxon>Agaricomycetes</taxon>
        <taxon>Cantharellales</taxon>
        <taxon>Ceratobasidiaceae</taxon>
        <taxon>Rhizoctonia</taxon>
    </lineage>
</organism>
<dbReference type="PANTHER" id="PTHR33112:SF14">
    <property type="entry name" value="HETEROKARYON INCOMPATIBILITY DOMAIN-CONTAINING PROTEIN"/>
    <property type="match status" value="1"/>
</dbReference>
<comment type="caution">
    <text evidence="2">The sequence shown here is derived from an EMBL/GenBank/DDBJ whole genome shotgun (WGS) entry which is preliminary data.</text>
</comment>
<dbReference type="OrthoDB" id="3151515at2759"/>
<dbReference type="EMBL" id="CAJMWR010000744">
    <property type="protein sequence ID" value="CAE6398655.1"/>
    <property type="molecule type" value="Genomic_DNA"/>
</dbReference>
<evidence type="ECO:0000259" key="1">
    <source>
        <dbReference type="Pfam" id="PF06985"/>
    </source>
</evidence>
<evidence type="ECO:0000313" key="2">
    <source>
        <dbReference type="EMBL" id="CAE6398655.1"/>
    </source>
</evidence>
<dbReference type="AlphaFoldDB" id="A0A8H2WMH7"/>
<proteinExistence type="predicted"/>
<reference evidence="2" key="1">
    <citation type="submission" date="2021-01" db="EMBL/GenBank/DDBJ databases">
        <authorList>
            <person name="Kaushik A."/>
        </authorList>
    </citation>
    <scope>NUCLEOTIDE SEQUENCE</scope>
    <source>
        <strain evidence="2">AG1-1A</strain>
    </source>
</reference>
<accession>A0A8H2WMH7</accession>